<keyword evidence="1" id="KW-0812">Transmembrane</keyword>
<accession>S4NYJ1</accession>
<reference evidence="2" key="2">
    <citation type="submission" date="2013-05" db="EMBL/GenBank/DDBJ databases">
        <authorList>
            <person name="Carter J.-M."/>
            <person name="Baker S.C."/>
            <person name="Pink R."/>
            <person name="Carter D.R.F."/>
            <person name="Collins A."/>
            <person name="Tomlin J."/>
            <person name="Gibbs M."/>
            <person name="Breuker C.J."/>
        </authorList>
    </citation>
    <scope>NUCLEOTIDE SEQUENCE</scope>
    <source>
        <tissue evidence="2">Ovary</tissue>
    </source>
</reference>
<name>S4NYJ1_9NEOP</name>
<reference evidence="2" key="1">
    <citation type="journal article" date="2013" name="BMC Genomics">
        <title>Unscrambling butterfly oogenesis.</title>
        <authorList>
            <person name="Carter J.M."/>
            <person name="Baker S.C."/>
            <person name="Pink R."/>
            <person name="Carter D.R."/>
            <person name="Collins A."/>
            <person name="Tomlin J."/>
            <person name="Gibbs M."/>
            <person name="Breuker C.J."/>
        </authorList>
    </citation>
    <scope>NUCLEOTIDE SEQUENCE</scope>
    <source>
        <tissue evidence="2">Ovary</tissue>
    </source>
</reference>
<organism evidence="2">
    <name type="scientific">Pararge aegeria</name>
    <name type="common">speckled wood butterfly</name>
    <dbReference type="NCBI Taxonomy" id="116150"/>
    <lineage>
        <taxon>Eukaryota</taxon>
        <taxon>Metazoa</taxon>
        <taxon>Ecdysozoa</taxon>
        <taxon>Arthropoda</taxon>
        <taxon>Hexapoda</taxon>
        <taxon>Insecta</taxon>
        <taxon>Pterygota</taxon>
        <taxon>Neoptera</taxon>
        <taxon>Endopterygota</taxon>
        <taxon>Lepidoptera</taxon>
        <taxon>Glossata</taxon>
        <taxon>Ditrysia</taxon>
        <taxon>Papilionoidea</taxon>
        <taxon>Nymphalidae</taxon>
        <taxon>Satyrinae</taxon>
        <taxon>Satyrini</taxon>
        <taxon>Parargina</taxon>
        <taxon>Pararge</taxon>
    </lineage>
</organism>
<sequence length="92" mass="10613">MSTETLLVRRPPKVPITSRMYLSWASCLWRYSSRDISTRSKPSSFSWNNLSKLMSTVLIFNFSCFFTTSVRFFMSTSLFNGKVVLVTFSKSS</sequence>
<dbReference type="EMBL" id="GAIX01008549">
    <property type="protein sequence ID" value="JAA84011.1"/>
    <property type="molecule type" value="Transcribed_RNA"/>
</dbReference>
<keyword evidence="1" id="KW-1133">Transmembrane helix</keyword>
<proteinExistence type="predicted"/>
<keyword evidence="1" id="KW-0472">Membrane</keyword>
<feature type="non-terminal residue" evidence="2">
    <location>
        <position position="92"/>
    </location>
</feature>
<evidence type="ECO:0000313" key="2">
    <source>
        <dbReference type="EMBL" id="JAA84011.1"/>
    </source>
</evidence>
<protein>
    <submittedName>
        <fullName evidence="2">Uncharacterized protein</fullName>
    </submittedName>
</protein>
<evidence type="ECO:0000256" key="1">
    <source>
        <dbReference type="SAM" id="Phobius"/>
    </source>
</evidence>
<dbReference type="AlphaFoldDB" id="S4NYJ1"/>
<feature type="transmembrane region" description="Helical" evidence="1">
    <location>
        <begin position="53"/>
        <end position="73"/>
    </location>
</feature>